<feature type="compositionally biased region" description="Basic and acidic residues" evidence="1">
    <location>
        <begin position="166"/>
        <end position="183"/>
    </location>
</feature>
<dbReference type="SUPFAM" id="SSF57567">
    <property type="entry name" value="Serine protease inhibitors"/>
    <property type="match status" value="2"/>
</dbReference>
<organism evidence="3 4">
    <name type="scientific">Trichonephila clavipes</name>
    <name type="common">Golden silk orbweaver</name>
    <name type="synonym">Nephila clavipes</name>
    <dbReference type="NCBI Taxonomy" id="2585209"/>
    <lineage>
        <taxon>Eukaryota</taxon>
        <taxon>Metazoa</taxon>
        <taxon>Ecdysozoa</taxon>
        <taxon>Arthropoda</taxon>
        <taxon>Chelicerata</taxon>
        <taxon>Arachnida</taxon>
        <taxon>Araneae</taxon>
        <taxon>Araneomorphae</taxon>
        <taxon>Entelegynae</taxon>
        <taxon>Araneoidea</taxon>
        <taxon>Nephilidae</taxon>
        <taxon>Trichonephila</taxon>
    </lineage>
</organism>
<proteinExistence type="predicted"/>
<name>A0A8X7B8A2_TRICX</name>
<evidence type="ECO:0000256" key="1">
    <source>
        <dbReference type="SAM" id="MobiDB-lite"/>
    </source>
</evidence>
<dbReference type="Gene3D" id="2.10.25.10">
    <property type="entry name" value="Laminin"/>
    <property type="match status" value="2"/>
</dbReference>
<accession>A0A8X7B8A2</accession>
<dbReference type="EMBL" id="BMAU01021362">
    <property type="protein sequence ID" value="GFY23146.1"/>
    <property type="molecule type" value="Genomic_DNA"/>
</dbReference>
<reference evidence="3" key="1">
    <citation type="submission" date="2020-08" db="EMBL/GenBank/DDBJ databases">
        <title>Multicomponent nature underlies the extraordinary mechanical properties of spider dragline silk.</title>
        <authorList>
            <person name="Kono N."/>
            <person name="Nakamura H."/>
            <person name="Mori M."/>
            <person name="Yoshida Y."/>
            <person name="Ohtoshi R."/>
            <person name="Malay A.D."/>
            <person name="Moran D.A.P."/>
            <person name="Tomita M."/>
            <person name="Numata K."/>
            <person name="Arakawa K."/>
        </authorList>
    </citation>
    <scope>NUCLEOTIDE SEQUENCE</scope>
</reference>
<feature type="domain" description="TIL" evidence="2">
    <location>
        <begin position="15"/>
        <end position="70"/>
    </location>
</feature>
<sequence>MYTLKFIAIERTRKCPPGEDWSHCFSHCQYNCTNVDEVIYCPLICVPGCVCRKSQQVRGPNGKCIYPKFCPQDGEKYCPLGEKWSDCHAGCQHNCSNVGEEIFCPRKCTPGCVCDASGTQRLEDDRIRHAVSRTLESDDSREQRLEHDRIRHAVSRTLELSYSRQKRLESDRPHHQKQRELETQEQHVIRVTEQCDRYHESHGQRIERLAQLRECVRAIHQAETNFDRKKTSVYFLTNDKCSAGY</sequence>
<dbReference type="InterPro" id="IPR036084">
    <property type="entry name" value="Ser_inhib-like_sf"/>
</dbReference>
<evidence type="ECO:0000313" key="3">
    <source>
        <dbReference type="EMBL" id="GFY23146.1"/>
    </source>
</evidence>
<dbReference type="Pfam" id="PF01826">
    <property type="entry name" value="TIL"/>
    <property type="match status" value="2"/>
</dbReference>
<evidence type="ECO:0000259" key="2">
    <source>
        <dbReference type="Pfam" id="PF01826"/>
    </source>
</evidence>
<protein>
    <recommendedName>
        <fullName evidence="2">TIL domain-containing protein</fullName>
    </recommendedName>
</protein>
<gene>
    <name evidence="3" type="ORF">TNCV_3763861</name>
</gene>
<dbReference type="Proteomes" id="UP000887159">
    <property type="component" value="Unassembled WGS sequence"/>
</dbReference>
<dbReference type="InterPro" id="IPR002919">
    <property type="entry name" value="TIL_dom"/>
</dbReference>
<dbReference type="AlphaFoldDB" id="A0A8X7B8A2"/>
<dbReference type="CDD" id="cd19941">
    <property type="entry name" value="TIL"/>
    <property type="match status" value="2"/>
</dbReference>
<keyword evidence="4" id="KW-1185">Reference proteome</keyword>
<feature type="domain" description="TIL" evidence="2">
    <location>
        <begin position="78"/>
        <end position="116"/>
    </location>
</feature>
<comment type="caution">
    <text evidence="3">The sequence shown here is derived from an EMBL/GenBank/DDBJ whole genome shotgun (WGS) entry which is preliminary data.</text>
</comment>
<evidence type="ECO:0000313" key="4">
    <source>
        <dbReference type="Proteomes" id="UP000887159"/>
    </source>
</evidence>
<feature type="region of interest" description="Disordered" evidence="1">
    <location>
        <begin position="164"/>
        <end position="183"/>
    </location>
</feature>